<reference evidence="1 2" key="1">
    <citation type="submission" date="2019-01" db="EMBL/GenBank/DDBJ databases">
        <authorList>
            <person name="Chen W.-M."/>
        </authorList>
    </citation>
    <scope>NUCLEOTIDE SEQUENCE [LARGE SCALE GENOMIC DNA]</scope>
    <source>
        <strain evidence="1 2">YBJ-36</strain>
    </source>
</reference>
<proteinExistence type="predicted"/>
<dbReference type="Proteomes" id="UP000282759">
    <property type="component" value="Unassembled WGS sequence"/>
</dbReference>
<dbReference type="OrthoDB" id="9766459at2"/>
<protein>
    <submittedName>
        <fullName evidence="1">Uncharacterized protein</fullName>
    </submittedName>
</protein>
<dbReference type="RefSeq" id="WP_127708247.1">
    <property type="nucleotide sequence ID" value="NZ_SACK01000013.1"/>
</dbReference>
<accession>A0A437MHV6</accession>
<gene>
    <name evidence="1" type="ORF">EOD41_19660</name>
</gene>
<organism evidence="1 2">
    <name type="scientific">Mucilaginibacter limnophilus</name>
    <dbReference type="NCBI Taxonomy" id="1932778"/>
    <lineage>
        <taxon>Bacteria</taxon>
        <taxon>Pseudomonadati</taxon>
        <taxon>Bacteroidota</taxon>
        <taxon>Sphingobacteriia</taxon>
        <taxon>Sphingobacteriales</taxon>
        <taxon>Sphingobacteriaceae</taxon>
        <taxon>Mucilaginibacter</taxon>
    </lineage>
</organism>
<sequence>MENTQKNFDTITELNELLENYFRNTIIPQLFVDANLVLRKFTPPAMRQFKLKDSDIGRPIEDIIDNFRFPTFVENIHQVIATGEILEKEVQTLDKSWFQMNILPYVMRANYRTNGVIITFVDITARIRIWMKQTCRHLVEAIYGFYPLWLTMEGLYSFMVDTTYVHLH</sequence>
<name>A0A437MHV6_9SPHI</name>
<dbReference type="Gene3D" id="3.30.450.20">
    <property type="entry name" value="PAS domain"/>
    <property type="match status" value="1"/>
</dbReference>
<comment type="caution">
    <text evidence="1">The sequence shown here is derived from an EMBL/GenBank/DDBJ whole genome shotgun (WGS) entry which is preliminary data.</text>
</comment>
<dbReference type="InterPro" id="IPR035965">
    <property type="entry name" value="PAS-like_dom_sf"/>
</dbReference>
<evidence type="ECO:0000313" key="2">
    <source>
        <dbReference type="Proteomes" id="UP000282759"/>
    </source>
</evidence>
<dbReference type="AlphaFoldDB" id="A0A437MHV6"/>
<keyword evidence="2" id="KW-1185">Reference proteome</keyword>
<evidence type="ECO:0000313" key="1">
    <source>
        <dbReference type="EMBL" id="RVT97221.1"/>
    </source>
</evidence>
<dbReference type="EMBL" id="SACK01000013">
    <property type="protein sequence ID" value="RVT97221.1"/>
    <property type="molecule type" value="Genomic_DNA"/>
</dbReference>
<dbReference type="Pfam" id="PF13596">
    <property type="entry name" value="PAS_10"/>
    <property type="match status" value="1"/>
</dbReference>
<dbReference type="SUPFAM" id="SSF55785">
    <property type="entry name" value="PYP-like sensor domain (PAS domain)"/>
    <property type="match status" value="1"/>
</dbReference>